<feature type="region of interest" description="Disordered" evidence="1">
    <location>
        <begin position="93"/>
        <end position="112"/>
    </location>
</feature>
<evidence type="ECO:0000256" key="1">
    <source>
        <dbReference type="SAM" id="MobiDB-lite"/>
    </source>
</evidence>
<evidence type="ECO:0000313" key="3">
    <source>
        <dbReference type="EMBL" id="CAD9319540.1"/>
    </source>
</evidence>
<protein>
    <submittedName>
        <fullName evidence="3">Uncharacterized protein</fullName>
    </submittedName>
</protein>
<feature type="compositionally biased region" description="Polar residues" evidence="1">
    <location>
        <begin position="38"/>
        <end position="48"/>
    </location>
</feature>
<feature type="chain" id="PRO_5031137341" evidence="2">
    <location>
        <begin position="21"/>
        <end position="171"/>
    </location>
</feature>
<gene>
    <name evidence="3" type="ORF">DBRI1063_LOCUS5475</name>
</gene>
<dbReference type="EMBL" id="HBGN01008537">
    <property type="protein sequence ID" value="CAD9319540.1"/>
    <property type="molecule type" value="Transcribed_RNA"/>
</dbReference>
<dbReference type="AlphaFoldDB" id="A0A7S2E7H1"/>
<proteinExistence type="predicted"/>
<feature type="signal peptide" evidence="2">
    <location>
        <begin position="1"/>
        <end position="20"/>
    </location>
</feature>
<reference evidence="3" key="1">
    <citation type="submission" date="2021-01" db="EMBL/GenBank/DDBJ databases">
        <authorList>
            <person name="Corre E."/>
            <person name="Pelletier E."/>
            <person name="Niang G."/>
            <person name="Scheremetjew M."/>
            <person name="Finn R."/>
            <person name="Kale V."/>
            <person name="Holt S."/>
            <person name="Cochrane G."/>
            <person name="Meng A."/>
            <person name="Brown T."/>
            <person name="Cohen L."/>
        </authorList>
    </citation>
    <scope>NUCLEOTIDE SEQUENCE</scope>
    <source>
        <strain evidence="3">Pop2</strain>
    </source>
</reference>
<keyword evidence="2" id="KW-0732">Signal</keyword>
<accession>A0A7S2E7H1</accession>
<feature type="compositionally biased region" description="Basic residues" evidence="1">
    <location>
        <begin position="49"/>
        <end position="60"/>
    </location>
</feature>
<sequence length="171" mass="18203">MVSFSNFIIVGTLLIVSVSGKELQGVAINDSKQILENEPESNNAMYNNRRSHQRKLKRSSSKPEECRGKKGGKKGTPSPMPTYCQCIDNLGKKGGKKGGSKGSDIKDDPCQPSAMPSVIIGLSGPPVLFTFPTATPSVPPTVMPTKAPSVTSNDSARNSNIVLPPSFPFLN</sequence>
<organism evidence="3">
    <name type="scientific">Ditylum brightwellii</name>
    <dbReference type="NCBI Taxonomy" id="49249"/>
    <lineage>
        <taxon>Eukaryota</taxon>
        <taxon>Sar</taxon>
        <taxon>Stramenopiles</taxon>
        <taxon>Ochrophyta</taxon>
        <taxon>Bacillariophyta</taxon>
        <taxon>Mediophyceae</taxon>
        <taxon>Lithodesmiophycidae</taxon>
        <taxon>Lithodesmiales</taxon>
        <taxon>Lithodesmiaceae</taxon>
        <taxon>Ditylum</taxon>
    </lineage>
</organism>
<feature type="region of interest" description="Disordered" evidence="1">
    <location>
        <begin position="38"/>
        <end position="83"/>
    </location>
</feature>
<name>A0A7S2E7H1_9STRA</name>
<evidence type="ECO:0000256" key="2">
    <source>
        <dbReference type="SAM" id="SignalP"/>
    </source>
</evidence>